<proteinExistence type="predicted"/>
<evidence type="ECO:0000313" key="1">
    <source>
        <dbReference type="EMBL" id="KAJ8346402.1"/>
    </source>
</evidence>
<accession>A0A9Q1ILK2</accession>
<organism evidence="1 2">
    <name type="scientific">Synaphobranchus kaupii</name>
    <name type="common">Kaup's arrowtooth eel</name>
    <dbReference type="NCBI Taxonomy" id="118154"/>
    <lineage>
        <taxon>Eukaryota</taxon>
        <taxon>Metazoa</taxon>
        <taxon>Chordata</taxon>
        <taxon>Craniata</taxon>
        <taxon>Vertebrata</taxon>
        <taxon>Euteleostomi</taxon>
        <taxon>Actinopterygii</taxon>
        <taxon>Neopterygii</taxon>
        <taxon>Teleostei</taxon>
        <taxon>Anguilliformes</taxon>
        <taxon>Synaphobranchidae</taxon>
        <taxon>Synaphobranchus</taxon>
    </lineage>
</organism>
<evidence type="ECO:0000313" key="2">
    <source>
        <dbReference type="Proteomes" id="UP001152622"/>
    </source>
</evidence>
<protein>
    <submittedName>
        <fullName evidence="1">Uncharacterized protein</fullName>
    </submittedName>
</protein>
<dbReference type="Proteomes" id="UP001152622">
    <property type="component" value="Chromosome 11"/>
</dbReference>
<comment type="caution">
    <text evidence="1">The sequence shown here is derived from an EMBL/GenBank/DDBJ whole genome shotgun (WGS) entry which is preliminary data.</text>
</comment>
<keyword evidence="2" id="KW-1185">Reference proteome</keyword>
<gene>
    <name evidence="1" type="ORF">SKAU_G00278030</name>
</gene>
<dbReference type="AlphaFoldDB" id="A0A9Q1ILK2"/>
<sequence>MEVMVALQAGDMGGPAGVVDRCLQRKWGAHLHIYTDGSKDPASGRAGFAMHIPKLQITQASAERLETASFSNLRLVDDCPTEGRAVAAGEGSASVSDGPINVVGTRLAADSCCSEFPSTSNLFPNWIGPGDGLREGFPSRFFSPRTMIQGSEEAGVEQNRTLG</sequence>
<dbReference type="OrthoDB" id="6138424at2759"/>
<dbReference type="EMBL" id="JAINUF010000011">
    <property type="protein sequence ID" value="KAJ8346402.1"/>
    <property type="molecule type" value="Genomic_DNA"/>
</dbReference>
<name>A0A9Q1ILK2_SYNKA</name>
<reference evidence="1" key="1">
    <citation type="journal article" date="2023" name="Science">
        <title>Genome structures resolve the early diversification of teleost fishes.</title>
        <authorList>
            <person name="Parey E."/>
            <person name="Louis A."/>
            <person name="Montfort J."/>
            <person name="Bouchez O."/>
            <person name="Roques C."/>
            <person name="Iampietro C."/>
            <person name="Lluch J."/>
            <person name="Castinel A."/>
            <person name="Donnadieu C."/>
            <person name="Desvignes T."/>
            <person name="Floi Bucao C."/>
            <person name="Jouanno E."/>
            <person name="Wen M."/>
            <person name="Mejri S."/>
            <person name="Dirks R."/>
            <person name="Jansen H."/>
            <person name="Henkel C."/>
            <person name="Chen W.J."/>
            <person name="Zahm M."/>
            <person name="Cabau C."/>
            <person name="Klopp C."/>
            <person name="Thompson A.W."/>
            <person name="Robinson-Rechavi M."/>
            <person name="Braasch I."/>
            <person name="Lecointre G."/>
            <person name="Bobe J."/>
            <person name="Postlethwait J.H."/>
            <person name="Berthelot C."/>
            <person name="Roest Crollius H."/>
            <person name="Guiguen Y."/>
        </authorList>
    </citation>
    <scope>NUCLEOTIDE SEQUENCE</scope>
    <source>
        <strain evidence="1">WJC10195</strain>
    </source>
</reference>